<accession>A0A0M3KFY7</accession>
<reference evidence="3" key="1">
    <citation type="submission" date="2017-02" db="UniProtKB">
        <authorList>
            <consortium name="WormBaseParasite"/>
        </authorList>
    </citation>
    <scope>IDENTIFICATION</scope>
</reference>
<protein>
    <submittedName>
        <fullName evidence="1 3">Uncharacterized protein</fullName>
    </submittedName>
</protein>
<organism evidence="3">
    <name type="scientific">Anisakis simplex</name>
    <name type="common">Herring worm</name>
    <dbReference type="NCBI Taxonomy" id="6269"/>
    <lineage>
        <taxon>Eukaryota</taxon>
        <taxon>Metazoa</taxon>
        <taxon>Ecdysozoa</taxon>
        <taxon>Nematoda</taxon>
        <taxon>Chromadorea</taxon>
        <taxon>Rhabditida</taxon>
        <taxon>Spirurina</taxon>
        <taxon>Ascaridomorpha</taxon>
        <taxon>Ascaridoidea</taxon>
        <taxon>Anisakidae</taxon>
        <taxon>Anisakis</taxon>
        <taxon>Anisakis simplex complex</taxon>
    </lineage>
</organism>
<reference evidence="1 2" key="2">
    <citation type="submission" date="2018-11" db="EMBL/GenBank/DDBJ databases">
        <authorList>
            <consortium name="Pathogen Informatics"/>
        </authorList>
    </citation>
    <scope>NUCLEOTIDE SEQUENCE [LARGE SCALE GENOMIC DNA]</scope>
</reference>
<evidence type="ECO:0000313" key="2">
    <source>
        <dbReference type="Proteomes" id="UP000267096"/>
    </source>
</evidence>
<evidence type="ECO:0000313" key="3">
    <source>
        <dbReference type="WBParaSite" id="ASIM_0001989901-mRNA-1"/>
    </source>
</evidence>
<gene>
    <name evidence="1" type="ORF">ASIM_LOCUS19287</name>
</gene>
<dbReference type="AlphaFoldDB" id="A0A0M3KFY7"/>
<evidence type="ECO:0000313" key="1">
    <source>
        <dbReference type="EMBL" id="VDK68590.1"/>
    </source>
</evidence>
<keyword evidence="2" id="KW-1185">Reference proteome</keyword>
<name>A0A0M3KFY7_ANISI</name>
<dbReference type="Proteomes" id="UP000267096">
    <property type="component" value="Unassembled WGS sequence"/>
</dbReference>
<dbReference type="WBParaSite" id="ASIM_0001989901-mRNA-1">
    <property type="protein sequence ID" value="ASIM_0001989901-mRNA-1"/>
    <property type="gene ID" value="ASIM_0001989901"/>
</dbReference>
<proteinExistence type="predicted"/>
<dbReference type="EMBL" id="UYRR01036974">
    <property type="protein sequence ID" value="VDK68590.1"/>
    <property type="molecule type" value="Genomic_DNA"/>
</dbReference>
<sequence length="66" mass="7437">MEKGRIHSTHPGCVRKCLEAPSLRILGLKPNLDTLATQDNIHGQGVSLTMRFKIHFNSTLSLMHRE</sequence>